<dbReference type="InterPro" id="IPR000210">
    <property type="entry name" value="BTB/POZ_dom"/>
</dbReference>
<reference evidence="2 3" key="1">
    <citation type="journal article" date="2010" name="Nat. Biotechnol.">
        <title>Genome sequence of the model mushroom Schizophyllum commune.</title>
        <authorList>
            <person name="Ohm R.A."/>
            <person name="de Jong J.F."/>
            <person name="Lugones L.G."/>
            <person name="Aerts A."/>
            <person name="Kothe E."/>
            <person name="Stajich J.E."/>
            <person name="de Vries R.P."/>
            <person name="Record E."/>
            <person name="Levasseur A."/>
            <person name="Baker S.E."/>
            <person name="Bartholomew K.A."/>
            <person name="Coutinho P.M."/>
            <person name="Erdmann S."/>
            <person name="Fowler T.J."/>
            <person name="Gathman A.C."/>
            <person name="Lombard V."/>
            <person name="Henrissat B."/>
            <person name="Knabe N."/>
            <person name="Kuees U."/>
            <person name="Lilly W.W."/>
            <person name="Lindquist E."/>
            <person name="Lucas S."/>
            <person name="Magnuson J.K."/>
            <person name="Piumi F."/>
            <person name="Raudaskoski M."/>
            <person name="Salamov A."/>
            <person name="Schmutz J."/>
            <person name="Schwarze F.W.M.R."/>
            <person name="vanKuyk P.A."/>
            <person name="Horton J.S."/>
            <person name="Grigoriev I.V."/>
            <person name="Woesten H.A.B."/>
        </authorList>
    </citation>
    <scope>NUCLEOTIDE SEQUENCE [LARGE SCALE GENOMIC DNA]</scope>
    <source>
        <strain evidence="3">H4-8 / FGSC 9210</strain>
    </source>
</reference>
<accession>D8QFK9</accession>
<name>D8QFK9_SCHCM</name>
<dbReference type="HOGENOM" id="CLU_831971_0_0_1"/>
<protein>
    <recommendedName>
        <fullName evidence="1">BTB domain-containing protein</fullName>
    </recommendedName>
</protein>
<evidence type="ECO:0000313" key="3">
    <source>
        <dbReference type="Proteomes" id="UP000007431"/>
    </source>
</evidence>
<dbReference type="Proteomes" id="UP000007431">
    <property type="component" value="Unassembled WGS sequence"/>
</dbReference>
<dbReference type="OMA" id="PTNCENT"/>
<dbReference type="Pfam" id="PF00651">
    <property type="entry name" value="BTB"/>
    <property type="match status" value="1"/>
</dbReference>
<evidence type="ECO:0000313" key="2">
    <source>
        <dbReference type="EMBL" id="EFI93143.1"/>
    </source>
</evidence>
<sequence>MSLETIPDLWFPDGNIVIRVGERVCRVHQSILAANSPVLADMFSVPQPRDGEMYEGLPMMSFPDPPEEVLHWLKSMLLLGYFEVYPSRIAQDKLLATLRLSHKYGVQSLRQRALYHLSIAFPDMGSDRAAASKSTPAAIDGGRTVDFFCRVYAVALEIGARWLLPSVMYNIHSATYLDAEARARLPALMTSQAMLRLLEVGRLVLAHFMPHKLAPVIQWEEEGDDVCAFGGECEDAVRRMGGIVCKNLKRGISTPAAAEPRNRRMTSMNLQKRRTRSNETLAAQNTRRKGDLGVAVALSLAISAVAEARRRTPALTWISYSGLRYFAESARIPP</sequence>
<organism evidence="3">
    <name type="scientific">Schizophyllum commune (strain H4-8 / FGSC 9210)</name>
    <name type="common">Split gill fungus</name>
    <dbReference type="NCBI Taxonomy" id="578458"/>
    <lineage>
        <taxon>Eukaryota</taxon>
        <taxon>Fungi</taxon>
        <taxon>Dikarya</taxon>
        <taxon>Basidiomycota</taxon>
        <taxon>Agaricomycotina</taxon>
        <taxon>Agaricomycetes</taxon>
        <taxon>Agaricomycetidae</taxon>
        <taxon>Agaricales</taxon>
        <taxon>Schizophyllaceae</taxon>
        <taxon>Schizophyllum</taxon>
    </lineage>
</organism>
<evidence type="ECO:0000259" key="1">
    <source>
        <dbReference type="Pfam" id="PF00651"/>
    </source>
</evidence>
<dbReference type="VEuPathDB" id="FungiDB:SCHCODRAFT_02638714"/>
<keyword evidence="3" id="KW-1185">Reference proteome</keyword>
<dbReference type="AlphaFoldDB" id="D8QFK9"/>
<dbReference type="EMBL" id="GL377311">
    <property type="protein sequence ID" value="EFI93143.1"/>
    <property type="molecule type" value="Genomic_DNA"/>
</dbReference>
<gene>
    <name evidence="2" type="ORF">SCHCODRAFT_237402</name>
</gene>
<dbReference type="CDD" id="cd18186">
    <property type="entry name" value="BTB_POZ_ZBTB_KLHL-like"/>
    <property type="match status" value="1"/>
</dbReference>
<dbReference type="InterPro" id="IPR011333">
    <property type="entry name" value="SKP1/BTB/POZ_sf"/>
</dbReference>
<feature type="domain" description="BTB" evidence="1">
    <location>
        <begin position="16"/>
        <end position="113"/>
    </location>
</feature>
<dbReference type="SUPFAM" id="SSF54695">
    <property type="entry name" value="POZ domain"/>
    <property type="match status" value="1"/>
</dbReference>
<proteinExistence type="predicted"/>
<dbReference type="Gene3D" id="3.30.710.10">
    <property type="entry name" value="Potassium Channel Kv1.1, Chain A"/>
    <property type="match status" value="1"/>
</dbReference>
<dbReference type="InParanoid" id="D8QFK9"/>